<dbReference type="Gene3D" id="3.90.1300.10">
    <property type="entry name" value="Amidase signature (AS) domain"/>
    <property type="match status" value="1"/>
</dbReference>
<organism evidence="3 4">
    <name type="scientific">Amycolatopsis samaneae</name>
    <dbReference type="NCBI Taxonomy" id="664691"/>
    <lineage>
        <taxon>Bacteria</taxon>
        <taxon>Bacillati</taxon>
        <taxon>Actinomycetota</taxon>
        <taxon>Actinomycetes</taxon>
        <taxon>Pseudonocardiales</taxon>
        <taxon>Pseudonocardiaceae</taxon>
        <taxon>Amycolatopsis</taxon>
    </lineage>
</organism>
<dbReference type="PANTHER" id="PTHR11895:SF7">
    <property type="entry name" value="GLUTAMYL-TRNA(GLN) AMIDOTRANSFERASE SUBUNIT A, MITOCHONDRIAL"/>
    <property type="match status" value="1"/>
</dbReference>
<dbReference type="PROSITE" id="PS00571">
    <property type="entry name" value="AMIDASES"/>
    <property type="match status" value="1"/>
</dbReference>
<keyword evidence="4" id="KW-1185">Reference proteome</keyword>
<evidence type="ECO:0000313" key="4">
    <source>
        <dbReference type="Proteomes" id="UP001597419"/>
    </source>
</evidence>
<proteinExistence type="inferred from homology"/>
<dbReference type="InterPro" id="IPR000120">
    <property type="entry name" value="Amidase"/>
</dbReference>
<dbReference type="Proteomes" id="UP001597419">
    <property type="component" value="Unassembled WGS sequence"/>
</dbReference>
<evidence type="ECO:0000313" key="3">
    <source>
        <dbReference type="EMBL" id="MFD2460355.1"/>
    </source>
</evidence>
<comment type="caution">
    <text evidence="3">The sequence shown here is derived from an EMBL/GenBank/DDBJ whole genome shotgun (WGS) entry which is preliminary data.</text>
</comment>
<keyword evidence="3" id="KW-0378">Hydrolase</keyword>
<dbReference type="NCBIfam" id="NF004717">
    <property type="entry name" value="PRK06061.1"/>
    <property type="match status" value="1"/>
</dbReference>
<dbReference type="InterPro" id="IPR023631">
    <property type="entry name" value="Amidase_dom"/>
</dbReference>
<dbReference type="RefSeq" id="WP_345397854.1">
    <property type="nucleotide sequence ID" value="NZ_BAABHG010000009.1"/>
</dbReference>
<dbReference type="GO" id="GO:0004040">
    <property type="term" value="F:amidase activity"/>
    <property type="evidence" value="ECO:0007669"/>
    <property type="project" value="UniProtKB-EC"/>
</dbReference>
<dbReference type="InterPro" id="IPR036928">
    <property type="entry name" value="AS_sf"/>
</dbReference>
<accession>A0ABW5GHE8</accession>
<dbReference type="EMBL" id="JBHUKU010000008">
    <property type="protein sequence ID" value="MFD2460355.1"/>
    <property type="molecule type" value="Genomic_DNA"/>
</dbReference>
<evidence type="ECO:0000256" key="1">
    <source>
        <dbReference type="ARBA" id="ARBA00009199"/>
    </source>
</evidence>
<evidence type="ECO:0000259" key="2">
    <source>
        <dbReference type="Pfam" id="PF01425"/>
    </source>
</evidence>
<dbReference type="EC" id="3.5.1.4" evidence="3"/>
<feature type="domain" description="Amidase" evidence="2">
    <location>
        <begin position="30"/>
        <end position="439"/>
    </location>
</feature>
<sequence>MTATPHTGVAFAGLAEQARRLAEGAVTSAELTAAALDRAKASQPVLNAFRHLREDEATREAAEADRRLAAGERAPLLGVPIAIKDDVDIAGLPTAFGCPGEFPAAVADSPVVTQLRNAGAVIIGKTNTPELGQWPFTEGPAFGATRNPWHTGHTPGGSSGGSAAAVAAGVVPAALGSDGAGSIRIPAAWTGLVGIKPQRGRIRTDGELFHGLTVLGPLARTVADAALLLDVAAGTREKFLAAAHRAPGTLRVGLSTRIPFTATKTRLDPAVNAATRRIAETLAELGHEIVEIEPDYRLIGLSFLPRSLAGVRDWTTRVPDRALLDPRTRDNARQGSLLGGLPLRLARGVEPVLHRKIGSVFGRVDVLLTPTTATPPPAIGRFDGLSNWQTDQAITAACPYAWPWNILGWPGINVPAGLTPGGLPVGAQLLGPSHAEERLISLAAQLEEVERWSERQPATAW</sequence>
<dbReference type="InterPro" id="IPR020556">
    <property type="entry name" value="Amidase_CS"/>
</dbReference>
<dbReference type="SUPFAM" id="SSF75304">
    <property type="entry name" value="Amidase signature (AS) enzymes"/>
    <property type="match status" value="1"/>
</dbReference>
<dbReference type="Pfam" id="PF01425">
    <property type="entry name" value="Amidase"/>
    <property type="match status" value="1"/>
</dbReference>
<protein>
    <submittedName>
        <fullName evidence="3">Amidase</fullName>
        <ecNumber evidence="3">3.5.1.4</ecNumber>
    </submittedName>
</protein>
<reference evidence="4" key="1">
    <citation type="journal article" date="2019" name="Int. J. Syst. Evol. Microbiol.">
        <title>The Global Catalogue of Microorganisms (GCM) 10K type strain sequencing project: providing services to taxonomists for standard genome sequencing and annotation.</title>
        <authorList>
            <consortium name="The Broad Institute Genomics Platform"/>
            <consortium name="The Broad Institute Genome Sequencing Center for Infectious Disease"/>
            <person name="Wu L."/>
            <person name="Ma J."/>
        </authorList>
    </citation>
    <scope>NUCLEOTIDE SEQUENCE [LARGE SCALE GENOMIC DNA]</scope>
    <source>
        <strain evidence="4">CGMCC 4.7643</strain>
    </source>
</reference>
<dbReference type="PANTHER" id="PTHR11895">
    <property type="entry name" value="TRANSAMIDASE"/>
    <property type="match status" value="1"/>
</dbReference>
<name>A0ABW5GHE8_9PSEU</name>
<comment type="similarity">
    <text evidence="1">Belongs to the amidase family.</text>
</comment>
<gene>
    <name evidence="3" type="ORF">ACFSYJ_17230</name>
</gene>